<keyword evidence="6" id="KW-1185">Reference proteome</keyword>
<reference evidence="6" key="1">
    <citation type="journal article" date="2019" name="Int. J. Syst. Evol. Microbiol.">
        <title>The Global Catalogue of Microorganisms (GCM) 10K type strain sequencing project: providing services to taxonomists for standard genome sequencing and annotation.</title>
        <authorList>
            <consortium name="The Broad Institute Genomics Platform"/>
            <consortium name="The Broad Institute Genome Sequencing Center for Infectious Disease"/>
            <person name="Wu L."/>
            <person name="Ma J."/>
        </authorList>
    </citation>
    <scope>NUCLEOTIDE SEQUENCE [LARGE SCALE GENOMIC DNA]</scope>
    <source>
        <strain evidence="6">JCM 12607</strain>
    </source>
</reference>
<dbReference type="CDD" id="cd06170">
    <property type="entry name" value="LuxR_C_like"/>
    <property type="match status" value="1"/>
</dbReference>
<comment type="caution">
    <text evidence="5">The sequence shown here is derived from an EMBL/GenBank/DDBJ whole genome shotgun (WGS) entry which is preliminary data.</text>
</comment>
<evidence type="ECO:0000313" key="5">
    <source>
        <dbReference type="EMBL" id="MFD0629482.1"/>
    </source>
</evidence>
<evidence type="ECO:0000256" key="1">
    <source>
        <dbReference type="ARBA" id="ARBA00023015"/>
    </source>
</evidence>
<dbReference type="InterPro" id="IPR036388">
    <property type="entry name" value="WH-like_DNA-bd_sf"/>
</dbReference>
<evidence type="ECO:0000313" key="6">
    <source>
        <dbReference type="Proteomes" id="UP001596915"/>
    </source>
</evidence>
<keyword evidence="3" id="KW-0804">Transcription</keyword>
<dbReference type="PANTHER" id="PTHR44688:SF16">
    <property type="entry name" value="DNA-BINDING TRANSCRIPTIONAL ACTIVATOR DEVR_DOSR"/>
    <property type="match status" value="1"/>
</dbReference>
<dbReference type="EMBL" id="JBHTGL010000008">
    <property type="protein sequence ID" value="MFD0629482.1"/>
    <property type="molecule type" value="Genomic_DNA"/>
</dbReference>
<evidence type="ECO:0000256" key="2">
    <source>
        <dbReference type="ARBA" id="ARBA00023125"/>
    </source>
</evidence>
<keyword evidence="2" id="KW-0238">DNA-binding</keyword>
<evidence type="ECO:0000259" key="4">
    <source>
        <dbReference type="PROSITE" id="PS50043"/>
    </source>
</evidence>
<dbReference type="InterPro" id="IPR000792">
    <property type="entry name" value="Tscrpt_reg_LuxR_C"/>
</dbReference>
<evidence type="ECO:0000256" key="3">
    <source>
        <dbReference type="ARBA" id="ARBA00023163"/>
    </source>
</evidence>
<proteinExistence type="predicted"/>
<dbReference type="PROSITE" id="PS50043">
    <property type="entry name" value="HTH_LUXR_2"/>
    <property type="match status" value="1"/>
</dbReference>
<dbReference type="SMART" id="SM00421">
    <property type="entry name" value="HTH_LUXR"/>
    <property type="match status" value="1"/>
</dbReference>
<keyword evidence="1" id="KW-0805">Transcription regulation</keyword>
<accession>A0ABW2X768</accession>
<dbReference type="Pfam" id="PF00196">
    <property type="entry name" value="GerE"/>
    <property type="match status" value="1"/>
</dbReference>
<dbReference type="SUPFAM" id="SSF46894">
    <property type="entry name" value="C-terminal effector domain of the bipartite response regulators"/>
    <property type="match status" value="1"/>
</dbReference>
<protein>
    <submittedName>
        <fullName evidence="5">LuxR C-terminal-related transcriptional regulator</fullName>
    </submittedName>
</protein>
<dbReference type="PANTHER" id="PTHR44688">
    <property type="entry name" value="DNA-BINDING TRANSCRIPTIONAL ACTIVATOR DEVR_DOSR"/>
    <property type="match status" value="1"/>
</dbReference>
<dbReference type="Gene3D" id="1.10.10.10">
    <property type="entry name" value="Winged helix-like DNA-binding domain superfamily/Winged helix DNA-binding domain"/>
    <property type="match status" value="1"/>
</dbReference>
<gene>
    <name evidence="5" type="ORF">ACFQ2K_49600</name>
</gene>
<sequence length="278" mass="30460">MTGTAAQLRRMRDLAVQIMHERDPDALHTLVLAELLRACDAEAAVCKEGDWQPDEGAMSIVTAPAARSVFDHPQARRLIRIGRPFAEHYASTGDSAPRQADALGRLHHLRDVRRFTPGGRFAFGIPLPGVHSPVRGYILFRPDAVFGPATLSYGVEVQPLLVAVDRQRVLLSQWRAGSADVSSGCHDCRAPVPADAAPYGLTPRETTVLLLLADALTATAIGRRLGITARTVNKHIERIYRKLGTRDRLSTVHRARLSGLLSTPCPSHRESRELRTAL</sequence>
<organism evidence="5 6">
    <name type="scientific">Streptomyces sanglieri</name>
    <dbReference type="NCBI Taxonomy" id="193460"/>
    <lineage>
        <taxon>Bacteria</taxon>
        <taxon>Bacillati</taxon>
        <taxon>Actinomycetota</taxon>
        <taxon>Actinomycetes</taxon>
        <taxon>Kitasatosporales</taxon>
        <taxon>Streptomycetaceae</taxon>
        <taxon>Streptomyces</taxon>
    </lineage>
</organism>
<dbReference type="PRINTS" id="PR00038">
    <property type="entry name" value="HTHLUXR"/>
</dbReference>
<feature type="domain" description="HTH luxR-type" evidence="4">
    <location>
        <begin position="194"/>
        <end position="259"/>
    </location>
</feature>
<name>A0ABW2X768_9ACTN</name>
<dbReference type="Proteomes" id="UP001596915">
    <property type="component" value="Unassembled WGS sequence"/>
</dbReference>
<dbReference type="InterPro" id="IPR016032">
    <property type="entry name" value="Sig_transdc_resp-reg_C-effctor"/>
</dbReference>